<organism evidence="2 3">
    <name type="scientific">Corynespora cassiicola Philippines</name>
    <dbReference type="NCBI Taxonomy" id="1448308"/>
    <lineage>
        <taxon>Eukaryota</taxon>
        <taxon>Fungi</taxon>
        <taxon>Dikarya</taxon>
        <taxon>Ascomycota</taxon>
        <taxon>Pezizomycotina</taxon>
        <taxon>Dothideomycetes</taxon>
        <taxon>Pleosporomycetidae</taxon>
        <taxon>Pleosporales</taxon>
        <taxon>Corynesporascaceae</taxon>
        <taxon>Corynespora</taxon>
    </lineage>
</organism>
<proteinExistence type="predicted"/>
<keyword evidence="1" id="KW-0732">Signal</keyword>
<sequence>MQFTIALFTTLFATAISAAPATPEARNAAPQYKISLTNDQTDANAVATVSGNGAAYWMTDLFRGSAIDNNGAIIATSAQLIDFKPNTRCFFQNYNWIINIDSKATWVDLDGNKDAVIPVYMNGFNIQCQ</sequence>
<feature type="signal peptide" evidence="1">
    <location>
        <begin position="1"/>
        <end position="18"/>
    </location>
</feature>
<keyword evidence="3" id="KW-1185">Reference proteome</keyword>
<dbReference type="AlphaFoldDB" id="A0A2T2P1I4"/>
<protein>
    <submittedName>
        <fullName evidence="2">Uncharacterized protein</fullName>
    </submittedName>
</protein>
<evidence type="ECO:0000256" key="1">
    <source>
        <dbReference type="SAM" id="SignalP"/>
    </source>
</evidence>
<reference evidence="2 3" key="1">
    <citation type="journal article" date="2018" name="Front. Microbiol.">
        <title>Genome-Wide Analysis of Corynespora cassiicola Leaf Fall Disease Putative Effectors.</title>
        <authorList>
            <person name="Lopez D."/>
            <person name="Ribeiro S."/>
            <person name="Label P."/>
            <person name="Fumanal B."/>
            <person name="Venisse J.S."/>
            <person name="Kohler A."/>
            <person name="de Oliveira R.R."/>
            <person name="Labutti K."/>
            <person name="Lipzen A."/>
            <person name="Lail K."/>
            <person name="Bauer D."/>
            <person name="Ohm R.A."/>
            <person name="Barry K.W."/>
            <person name="Spatafora J."/>
            <person name="Grigoriev I.V."/>
            <person name="Martin F.M."/>
            <person name="Pujade-Renaud V."/>
        </authorList>
    </citation>
    <scope>NUCLEOTIDE SEQUENCE [LARGE SCALE GENOMIC DNA]</scope>
    <source>
        <strain evidence="2 3">Philippines</strain>
    </source>
</reference>
<dbReference type="Proteomes" id="UP000240883">
    <property type="component" value="Unassembled WGS sequence"/>
</dbReference>
<gene>
    <name evidence="2" type="ORF">BS50DRAFT_570619</name>
</gene>
<evidence type="ECO:0000313" key="2">
    <source>
        <dbReference type="EMBL" id="PSN71218.1"/>
    </source>
</evidence>
<name>A0A2T2P1I4_CORCC</name>
<accession>A0A2T2P1I4</accession>
<dbReference type="OrthoDB" id="3497702at2759"/>
<feature type="chain" id="PRO_5015772682" evidence="1">
    <location>
        <begin position="19"/>
        <end position="129"/>
    </location>
</feature>
<evidence type="ECO:0000313" key="3">
    <source>
        <dbReference type="Proteomes" id="UP000240883"/>
    </source>
</evidence>
<dbReference type="EMBL" id="KZ678131">
    <property type="protein sequence ID" value="PSN71218.1"/>
    <property type="molecule type" value="Genomic_DNA"/>
</dbReference>